<comment type="similarity">
    <text evidence="1 2">Belongs to the UPF0146 family.</text>
</comment>
<dbReference type="InterPro" id="IPR005353">
    <property type="entry name" value="UPF0146"/>
</dbReference>
<reference evidence="4 5" key="1">
    <citation type="submission" date="2020-06" db="EMBL/GenBank/DDBJ databases">
        <title>NJ-3-1, isolated from saline soil.</title>
        <authorList>
            <person name="Cui H.L."/>
            <person name="Shi X."/>
        </authorList>
    </citation>
    <scope>NUCLEOTIDE SEQUENCE [LARGE SCALE GENOMIC DNA]</scope>
    <source>
        <strain evidence="4 5">NJ-3-1</strain>
    </source>
</reference>
<dbReference type="InterPro" id="IPR029063">
    <property type="entry name" value="SAM-dependent_MTases_sf"/>
</dbReference>
<dbReference type="Gene3D" id="3.40.50.150">
    <property type="entry name" value="Vaccinia Virus protein VP39"/>
    <property type="match status" value="1"/>
</dbReference>
<proteinExistence type="inferred from homology"/>
<name>A0A7D5LD64_9EURY</name>
<dbReference type="EMBL" id="CP058579">
    <property type="protein sequence ID" value="QLG63754.1"/>
    <property type="molecule type" value="Genomic_DNA"/>
</dbReference>
<keyword evidence="5" id="KW-1185">Reference proteome</keyword>
<evidence type="ECO:0000313" key="4">
    <source>
        <dbReference type="EMBL" id="QLG63754.1"/>
    </source>
</evidence>
<sequence length="174" mass="19100">MRGPAISFPPVSASRPRAVVRFLARYASLCEVGVGRRPDVAAALADRGRPVTATDVHDRELPAGVRFVRDDVVEASERPDPGDHYRADAVYARNLPPELHRPVLTVARRVDADCLFTTLGGDQAAVDARPVALEDGTTVHVARERNYRRERDDEPKRGSDPERGGDSEREIDPG</sequence>
<dbReference type="AlphaFoldDB" id="A0A7D5LD64"/>
<dbReference type="KEGG" id="halu:HUG12_19300"/>
<evidence type="ECO:0000313" key="5">
    <source>
        <dbReference type="Proteomes" id="UP000509626"/>
    </source>
</evidence>
<dbReference type="OrthoDB" id="59816at2157"/>
<accession>A0A7D5LD64</accession>
<gene>
    <name evidence="4" type="ORF">HUG12_19300</name>
</gene>
<evidence type="ECO:0000256" key="2">
    <source>
        <dbReference type="HAMAP-Rule" id="MF_00341"/>
    </source>
</evidence>
<dbReference type="HAMAP" id="MF_00341">
    <property type="entry name" value="UPF0146"/>
    <property type="match status" value="1"/>
</dbReference>
<dbReference type="RefSeq" id="WP_179270338.1">
    <property type="nucleotide sequence ID" value="NZ_CP058579.1"/>
</dbReference>
<dbReference type="GeneID" id="56039653"/>
<dbReference type="Pfam" id="PF03686">
    <property type="entry name" value="UPF0146"/>
    <property type="match status" value="1"/>
</dbReference>
<organism evidence="4 5">
    <name type="scientific">Halorarum salinum</name>
    <dbReference type="NCBI Taxonomy" id="2743089"/>
    <lineage>
        <taxon>Archaea</taxon>
        <taxon>Methanobacteriati</taxon>
        <taxon>Methanobacteriota</taxon>
        <taxon>Stenosarchaea group</taxon>
        <taxon>Halobacteria</taxon>
        <taxon>Halobacteriales</taxon>
        <taxon>Haloferacaceae</taxon>
        <taxon>Halorarum</taxon>
    </lineage>
</organism>
<evidence type="ECO:0000256" key="3">
    <source>
        <dbReference type="SAM" id="MobiDB-lite"/>
    </source>
</evidence>
<evidence type="ECO:0000256" key="1">
    <source>
        <dbReference type="ARBA" id="ARBA00006969"/>
    </source>
</evidence>
<protein>
    <recommendedName>
        <fullName evidence="2">UPF0146 protein HUG12_19300</fullName>
    </recommendedName>
</protein>
<feature type="region of interest" description="Disordered" evidence="3">
    <location>
        <begin position="142"/>
        <end position="174"/>
    </location>
</feature>
<dbReference type="Proteomes" id="UP000509626">
    <property type="component" value="Chromosome"/>
</dbReference>